<dbReference type="PANTHER" id="PTHR43124:SF10">
    <property type="entry name" value="PURINE EFFLUX PUMP PBUE"/>
    <property type="match status" value="1"/>
</dbReference>
<evidence type="ECO:0000313" key="8">
    <source>
        <dbReference type="EMBL" id="GAA2047735.1"/>
    </source>
</evidence>
<dbReference type="RefSeq" id="WP_344669153.1">
    <property type="nucleotide sequence ID" value="NZ_BAAAQN010000044.1"/>
</dbReference>
<name>A0ABN2V0M9_9ACTN</name>
<evidence type="ECO:0000313" key="9">
    <source>
        <dbReference type="Proteomes" id="UP001500751"/>
    </source>
</evidence>
<gene>
    <name evidence="8" type="ORF">GCM10009839_61230</name>
</gene>
<keyword evidence="2" id="KW-1003">Cell membrane</keyword>
<protein>
    <submittedName>
        <fullName evidence="8">MFS transporter</fullName>
    </submittedName>
</protein>
<reference evidence="8 9" key="1">
    <citation type="journal article" date="2019" name="Int. J. Syst. Evol. Microbiol.">
        <title>The Global Catalogue of Microorganisms (GCM) 10K type strain sequencing project: providing services to taxonomists for standard genome sequencing and annotation.</title>
        <authorList>
            <consortium name="The Broad Institute Genomics Platform"/>
            <consortium name="The Broad Institute Genome Sequencing Center for Infectious Disease"/>
            <person name="Wu L."/>
            <person name="Ma J."/>
        </authorList>
    </citation>
    <scope>NUCLEOTIDE SEQUENCE [LARGE SCALE GENOMIC DNA]</scope>
    <source>
        <strain evidence="8 9">JCM 16014</strain>
    </source>
</reference>
<feature type="transmembrane region" description="Helical" evidence="6">
    <location>
        <begin position="345"/>
        <end position="372"/>
    </location>
</feature>
<evidence type="ECO:0000256" key="4">
    <source>
        <dbReference type="ARBA" id="ARBA00022989"/>
    </source>
</evidence>
<feature type="transmembrane region" description="Helical" evidence="6">
    <location>
        <begin position="38"/>
        <end position="57"/>
    </location>
</feature>
<feature type="transmembrane region" description="Helical" evidence="6">
    <location>
        <begin position="126"/>
        <end position="145"/>
    </location>
</feature>
<dbReference type="SUPFAM" id="SSF103473">
    <property type="entry name" value="MFS general substrate transporter"/>
    <property type="match status" value="1"/>
</dbReference>
<feature type="transmembrane region" description="Helical" evidence="6">
    <location>
        <begin position="319"/>
        <end position="339"/>
    </location>
</feature>
<comment type="caution">
    <text evidence="8">The sequence shown here is derived from an EMBL/GenBank/DDBJ whole genome shotgun (WGS) entry which is preliminary data.</text>
</comment>
<dbReference type="InterPro" id="IPR011701">
    <property type="entry name" value="MFS"/>
</dbReference>
<feature type="transmembrane region" description="Helical" evidence="6">
    <location>
        <begin position="69"/>
        <end position="87"/>
    </location>
</feature>
<dbReference type="InterPro" id="IPR050189">
    <property type="entry name" value="MFS_Efflux_Transporters"/>
</dbReference>
<feature type="transmembrane region" description="Helical" evidence="6">
    <location>
        <begin position="234"/>
        <end position="253"/>
    </location>
</feature>
<dbReference type="Gene3D" id="1.20.1250.20">
    <property type="entry name" value="MFS general substrate transporter like domains"/>
    <property type="match status" value="2"/>
</dbReference>
<dbReference type="InterPro" id="IPR020846">
    <property type="entry name" value="MFS_dom"/>
</dbReference>
<evidence type="ECO:0000256" key="5">
    <source>
        <dbReference type="ARBA" id="ARBA00023136"/>
    </source>
</evidence>
<keyword evidence="9" id="KW-1185">Reference proteome</keyword>
<keyword evidence="3 6" id="KW-0812">Transmembrane</keyword>
<feature type="transmembrane region" description="Helical" evidence="6">
    <location>
        <begin position="157"/>
        <end position="178"/>
    </location>
</feature>
<evidence type="ECO:0000256" key="1">
    <source>
        <dbReference type="ARBA" id="ARBA00004651"/>
    </source>
</evidence>
<dbReference type="Proteomes" id="UP001500751">
    <property type="component" value="Unassembled WGS sequence"/>
</dbReference>
<dbReference type="PROSITE" id="PS50850">
    <property type="entry name" value="MFS"/>
    <property type="match status" value="1"/>
</dbReference>
<feature type="domain" description="Major facilitator superfamily (MFS) profile" evidence="7">
    <location>
        <begin position="3"/>
        <end position="380"/>
    </location>
</feature>
<dbReference type="EMBL" id="BAAAQN010000044">
    <property type="protein sequence ID" value="GAA2047735.1"/>
    <property type="molecule type" value="Genomic_DNA"/>
</dbReference>
<evidence type="ECO:0000256" key="3">
    <source>
        <dbReference type="ARBA" id="ARBA00022692"/>
    </source>
</evidence>
<keyword evidence="5 6" id="KW-0472">Membrane</keyword>
<sequence>MARTLVLALGTFAVGTDAFVLAGFLPDVAHSLHTSTSSAGQAVTVFAAAYALASPLVATATARLPRRALLVAALVVLAAANAASALAPNLPLLLASRVVAAVGAAGYTPTAGAVSAALVRPELRGRALSVVVGGLTVATALGVPLGDAVGAVMGWRAALWLVAALCLVTALAAGALMPRVPGAAPVAWAARLAALRRPGVAAVLPLTVLGMAAAYTVYAYAVPALRGVGVDGSGSAWMLCAYGVGAVVGNLVAGVAVDRIGPARVLATGYVVMATAMGVFAVLAATGTHVTVVVVVLAVAWGGASWCQTPAQQHRLMAAAPGEAPLVMALNASAIYVGIGVGTGVGGLMVASGVAGMFGVAAGVAVVALGWLGRTWRVGG</sequence>
<comment type="subcellular location">
    <subcellularLocation>
        <location evidence="1">Cell membrane</location>
        <topology evidence="1">Multi-pass membrane protein</topology>
    </subcellularLocation>
</comment>
<organism evidence="8 9">
    <name type="scientific">Catenulispora yoronensis</name>
    <dbReference type="NCBI Taxonomy" id="450799"/>
    <lineage>
        <taxon>Bacteria</taxon>
        <taxon>Bacillati</taxon>
        <taxon>Actinomycetota</taxon>
        <taxon>Actinomycetes</taxon>
        <taxon>Catenulisporales</taxon>
        <taxon>Catenulisporaceae</taxon>
        <taxon>Catenulispora</taxon>
    </lineage>
</organism>
<dbReference type="Pfam" id="PF07690">
    <property type="entry name" value="MFS_1"/>
    <property type="match status" value="1"/>
</dbReference>
<evidence type="ECO:0000256" key="6">
    <source>
        <dbReference type="SAM" id="Phobius"/>
    </source>
</evidence>
<accession>A0ABN2V0M9</accession>
<evidence type="ECO:0000256" key="2">
    <source>
        <dbReference type="ARBA" id="ARBA00022475"/>
    </source>
</evidence>
<keyword evidence="4 6" id="KW-1133">Transmembrane helix</keyword>
<dbReference type="InterPro" id="IPR036259">
    <property type="entry name" value="MFS_trans_sf"/>
</dbReference>
<evidence type="ECO:0000259" key="7">
    <source>
        <dbReference type="PROSITE" id="PS50850"/>
    </source>
</evidence>
<feature type="transmembrane region" description="Helical" evidence="6">
    <location>
        <begin position="199"/>
        <end position="222"/>
    </location>
</feature>
<proteinExistence type="predicted"/>
<feature type="transmembrane region" description="Helical" evidence="6">
    <location>
        <begin position="99"/>
        <end position="119"/>
    </location>
</feature>
<dbReference type="PANTHER" id="PTHR43124">
    <property type="entry name" value="PURINE EFFLUX PUMP PBUE"/>
    <property type="match status" value="1"/>
</dbReference>